<sequence length="321" mass="35440">MVLKAELHTHLEGTASPELVKHLAHRNTMSLPTDLFNTDDTYKWTTFLEFLKAYDLASSVIKTPEDYRDVTYDYLKQCAQQNTIYVEVMSSPDHAAMAGMGYQDHLDGIVQGIEDAQRDFDIIGRIIVTCVRHLGPERSLVVAKQITGALHPFVVGFGMGGDENAHHPSDFAPAFNLCHEAGLPCNVHAGEMAGPESVHAALDHLPVKRIGHGVRSIEDSNLVQRLIDQNITLEVCPGSNIALGVYPNFAEHPFLKLKDAGCKVTLSSDDPPFFNTSISREYGIASEHFALSDDELIDITRTSLENSFADQKTKDKLLARL</sequence>
<dbReference type="InterPro" id="IPR006330">
    <property type="entry name" value="Ado/ade_deaminase"/>
</dbReference>
<dbReference type="EC" id="3.5.4.4" evidence="7"/>
<comment type="cofactor">
    <cofactor evidence="1">
        <name>Zn(2+)</name>
        <dbReference type="ChEBI" id="CHEBI:29105"/>
    </cofactor>
</comment>
<gene>
    <name evidence="7" type="ORF">ACFSKO_17550</name>
</gene>
<dbReference type="RefSeq" id="WP_380254045.1">
    <property type="nucleotide sequence ID" value="NZ_JBHUII010000011.1"/>
</dbReference>
<comment type="caution">
    <text evidence="7">The sequence shown here is derived from an EMBL/GenBank/DDBJ whole genome shotgun (WGS) entry which is preliminary data.</text>
</comment>
<keyword evidence="4 7" id="KW-0378">Hydrolase</keyword>
<dbReference type="NCBIfam" id="TIGR01430">
    <property type="entry name" value="aden_deam"/>
    <property type="match status" value="1"/>
</dbReference>
<keyword evidence="8" id="KW-1185">Reference proteome</keyword>
<comment type="similarity">
    <text evidence="2">Belongs to the metallo-dependent hydrolases superfamily. Adenosine and AMP deaminases family.</text>
</comment>
<proteinExistence type="inferred from homology"/>
<dbReference type="PANTHER" id="PTHR43114:SF6">
    <property type="entry name" value="ADENINE DEAMINASE"/>
    <property type="match status" value="1"/>
</dbReference>
<dbReference type="NCBIfam" id="NF006848">
    <property type="entry name" value="PRK09358.1-3"/>
    <property type="match status" value="1"/>
</dbReference>
<dbReference type="Gene3D" id="3.20.20.140">
    <property type="entry name" value="Metal-dependent hydrolases"/>
    <property type="match status" value="1"/>
</dbReference>
<keyword evidence="3" id="KW-0479">Metal-binding</keyword>
<evidence type="ECO:0000256" key="1">
    <source>
        <dbReference type="ARBA" id="ARBA00001947"/>
    </source>
</evidence>
<dbReference type="SUPFAM" id="SSF51556">
    <property type="entry name" value="Metallo-dependent hydrolases"/>
    <property type="match status" value="1"/>
</dbReference>
<accession>A0ABW5BPI8</accession>
<name>A0ABW5BPI8_9PROT</name>
<organism evidence="7 8">
    <name type="scientific">Kiloniella antarctica</name>
    <dbReference type="NCBI Taxonomy" id="1550907"/>
    <lineage>
        <taxon>Bacteria</taxon>
        <taxon>Pseudomonadati</taxon>
        <taxon>Pseudomonadota</taxon>
        <taxon>Alphaproteobacteria</taxon>
        <taxon>Rhodospirillales</taxon>
        <taxon>Kiloniellaceae</taxon>
        <taxon>Kiloniella</taxon>
    </lineage>
</organism>
<evidence type="ECO:0000259" key="6">
    <source>
        <dbReference type="Pfam" id="PF00962"/>
    </source>
</evidence>
<dbReference type="Pfam" id="PF00962">
    <property type="entry name" value="A_deaminase"/>
    <property type="match status" value="1"/>
</dbReference>
<dbReference type="PANTHER" id="PTHR43114">
    <property type="entry name" value="ADENINE DEAMINASE"/>
    <property type="match status" value="1"/>
</dbReference>
<dbReference type="EMBL" id="JBHUII010000011">
    <property type="protein sequence ID" value="MFD2207431.1"/>
    <property type="molecule type" value="Genomic_DNA"/>
</dbReference>
<evidence type="ECO:0000256" key="3">
    <source>
        <dbReference type="ARBA" id="ARBA00022723"/>
    </source>
</evidence>
<evidence type="ECO:0000256" key="2">
    <source>
        <dbReference type="ARBA" id="ARBA00006676"/>
    </source>
</evidence>
<dbReference type="Proteomes" id="UP001597294">
    <property type="component" value="Unassembled WGS sequence"/>
</dbReference>
<keyword evidence="5" id="KW-0862">Zinc</keyword>
<evidence type="ECO:0000313" key="7">
    <source>
        <dbReference type="EMBL" id="MFD2207431.1"/>
    </source>
</evidence>
<evidence type="ECO:0000256" key="5">
    <source>
        <dbReference type="ARBA" id="ARBA00022833"/>
    </source>
</evidence>
<reference evidence="8" key="1">
    <citation type="journal article" date="2019" name="Int. J. Syst. Evol. Microbiol.">
        <title>The Global Catalogue of Microorganisms (GCM) 10K type strain sequencing project: providing services to taxonomists for standard genome sequencing and annotation.</title>
        <authorList>
            <consortium name="The Broad Institute Genomics Platform"/>
            <consortium name="The Broad Institute Genome Sequencing Center for Infectious Disease"/>
            <person name="Wu L."/>
            <person name="Ma J."/>
        </authorList>
    </citation>
    <scope>NUCLEOTIDE SEQUENCE [LARGE SCALE GENOMIC DNA]</scope>
    <source>
        <strain evidence="8">CGMCC 4.7192</strain>
    </source>
</reference>
<evidence type="ECO:0000313" key="8">
    <source>
        <dbReference type="Proteomes" id="UP001597294"/>
    </source>
</evidence>
<dbReference type="InterPro" id="IPR032466">
    <property type="entry name" value="Metal_Hydrolase"/>
</dbReference>
<dbReference type="CDD" id="cd01320">
    <property type="entry name" value="ADA"/>
    <property type="match status" value="1"/>
</dbReference>
<dbReference type="GO" id="GO:0016787">
    <property type="term" value="F:hydrolase activity"/>
    <property type="evidence" value="ECO:0007669"/>
    <property type="project" value="UniProtKB-KW"/>
</dbReference>
<dbReference type="InterPro" id="IPR001365">
    <property type="entry name" value="A_deaminase_dom"/>
</dbReference>
<protein>
    <submittedName>
        <fullName evidence="7">Adenosine deaminase</fullName>
        <ecNumber evidence="7">3.5.4.4</ecNumber>
    </submittedName>
</protein>
<evidence type="ECO:0000256" key="4">
    <source>
        <dbReference type="ARBA" id="ARBA00022801"/>
    </source>
</evidence>
<feature type="domain" description="Adenosine deaminase" evidence="6">
    <location>
        <begin position="4"/>
        <end position="320"/>
    </location>
</feature>